<organism evidence="1 2">
    <name type="scientific">Diatrype stigma</name>
    <dbReference type="NCBI Taxonomy" id="117547"/>
    <lineage>
        <taxon>Eukaryota</taxon>
        <taxon>Fungi</taxon>
        <taxon>Dikarya</taxon>
        <taxon>Ascomycota</taxon>
        <taxon>Pezizomycotina</taxon>
        <taxon>Sordariomycetes</taxon>
        <taxon>Xylariomycetidae</taxon>
        <taxon>Xylariales</taxon>
        <taxon>Diatrypaceae</taxon>
        <taxon>Diatrype</taxon>
    </lineage>
</organism>
<evidence type="ECO:0008006" key="3">
    <source>
        <dbReference type="Google" id="ProtNLM"/>
    </source>
</evidence>
<name>A0AAN9YWD1_9PEZI</name>
<dbReference type="Proteomes" id="UP001320420">
    <property type="component" value="Unassembled WGS sequence"/>
</dbReference>
<dbReference type="PANTHER" id="PTHR36205">
    <property type="entry name" value="CHROMOSOME 19, WHOLE GENOME SHOTGUN SEQUENCE"/>
    <property type="match status" value="1"/>
</dbReference>
<accession>A0AAN9YWD1</accession>
<comment type="caution">
    <text evidence="1">The sequence shown here is derived from an EMBL/GenBank/DDBJ whole genome shotgun (WGS) entry which is preliminary data.</text>
</comment>
<keyword evidence="2" id="KW-1185">Reference proteome</keyword>
<dbReference type="Pfam" id="PF11885">
    <property type="entry name" value="DUF3405"/>
    <property type="match status" value="1"/>
</dbReference>
<dbReference type="PANTHER" id="PTHR36205:SF3">
    <property type="entry name" value="MAJOR FACILITATOR SUPERFAMILY TRANSPORTER"/>
    <property type="match status" value="1"/>
</dbReference>
<evidence type="ECO:0000313" key="1">
    <source>
        <dbReference type="EMBL" id="KAK7756859.1"/>
    </source>
</evidence>
<gene>
    <name evidence="1" type="ORF">SLS62_001304</name>
</gene>
<protein>
    <recommendedName>
        <fullName evidence="3">Major facilitator superfamily transporter</fullName>
    </recommendedName>
</protein>
<dbReference type="EMBL" id="JAKJXP020000005">
    <property type="protein sequence ID" value="KAK7756859.1"/>
    <property type="molecule type" value="Genomic_DNA"/>
</dbReference>
<proteinExistence type="predicted"/>
<sequence length="596" mass="69347">MLRGYYNGIRSLVNYTDWLPEQQASLDADFEPTKLPSFDPVVANPYSAYDSDDYLKDHYPVKQCFLDEDEKVPAPDVFAYPGIPANMSAPYWGSYETLNIAPDRCFERFGRFGPYGYSYNPSEGGLGLANKSDLTGVDTVHGMFEKVDYRDVNWGSAQKRCVEKNRERFESKATDGEAGSKKKVERTAYVLRTFTGYEYSDIQLLSLRAMVNELSLKSGGEYDVHLLVHVKNDSIPIWASEEVYNQTLQDNVPKEFWGIATLWSEQQMRTYYPGPWLVEENLYNHAKSDIYGVYRSAHFALQWFSQEHPEYDFVWNWEMDVRYSGHYYEFHNGISKWAAAQPRKLLWERSARFWIPGLHGSYPTFSQFVEQETKERRETPVWGPLEFEAGPRGKLSAPDFNKPPRSFEEDNYEWGVGEDADLITFDPLFDPTTTNWVFRDDVSGYNVTQPPPRRVALVTISRLSKRLLQTMHEETYKLQHSMFPEMWPPSVALHHGFKAVYVPHPVYFDRKWPLDYMNQVFNYPKETYDSPFGWGEHNFLGSSFYYNAGFSGALWRRWLGAVDTGTGGRKWEQKNSGRMCLRGLLHHPIKEEWVES</sequence>
<dbReference type="InterPro" id="IPR021822">
    <property type="entry name" value="DUF3405"/>
</dbReference>
<reference evidence="1 2" key="1">
    <citation type="submission" date="2024-02" db="EMBL/GenBank/DDBJ databases">
        <title>De novo assembly and annotation of 12 fungi associated with fruit tree decline syndrome in Ontario, Canada.</title>
        <authorList>
            <person name="Sulman M."/>
            <person name="Ellouze W."/>
            <person name="Ilyukhin E."/>
        </authorList>
    </citation>
    <scope>NUCLEOTIDE SEQUENCE [LARGE SCALE GENOMIC DNA]</scope>
    <source>
        <strain evidence="1 2">M11/M66-122</strain>
    </source>
</reference>
<evidence type="ECO:0000313" key="2">
    <source>
        <dbReference type="Proteomes" id="UP001320420"/>
    </source>
</evidence>
<dbReference type="AlphaFoldDB" id="A0AAN9YWD1"/>